<evidence type="ECO:0000313" key="2">
    <source>
        <dbReference type="Proteomes" id="UP001642540"/>
    </source>
</evidence>
<keyword evidence="2" id="KW-1185">Reference proteome</keyword>
<evidence type="ECO:0008006" key="3">
    <source>
        <dbReference type="Google" id="ProtNLM"/>
    </source>
</evidence>
<feature type="non-terminal residue" evidence="1">
    <location>
        <position position="288"/>
    </location>
</feature>
<proteinExistence type="predicted"/>
<sequence>MEAVVKMRTPLRSQITRLSNELSTLCLEVDPDLDEMRVKFDLMMEAHQSVKPLDEKILQFLVEKNASDVDIDEEMSKAEEYQVKVRMNYMKTMRVLNPNTVPVATLPNPGSTTNPVIQTKKKVTHMKYKLSLQRPGGGYRCTMMVRDQKVISNSIPRISRNSVKVFEELKQRKIWVTDVGDDCPPIEVLIGADVWAKLLTGNIQDLICGYTAIETHLGWTLSGEVKSAYMPERDSVSMMLLNMHIQANQRKKGPLSEQEIEEGMKKVVLDIQKEAYPDPEKIPVCNKP</sequence>
<reference evidence="1 2" key="1">
    <citation type="submission" date="2024-08" db="EMBL/GenBank/DDBJ databases">
        <authorList>
            <person name="Cucini C."/>
            <person name="Frati F."/>
        </authorList>
    </citation>
    <scope>NUCLEOTIDE SEQUENCE [LARGE SCALE GENOMIC DNA]</scope>
</reference>
<protein>
    <recommendedName>
        <fullName evidence="3">Peptidase aspartic putative domain-containing protein</fullName>
    </recommendedName>
</protein>
<gene>
    <name evidence="1" type="ORF">ODALV1_LOCUS8477</name>
</gene>
<organism evidence="1 2">
    <name type="scientific">Orchesella dallaii</name>
    <dbReference type="NCBI Taxonomy" id="48710"/>
    <lineage>
        <taxon>Eukaryota</taxon>
        <taxon>Metazoa</taxon>
        <taxon>Ecdysozoa</taxon>
        <taxon>Arthropoda</taxon>
        <taxon>Hexapoda</taxon>
        <taxon>Collembola</taxon>
        <taxon>Entomobryomorpha</taxon>
        <taxon>Entomobryoidea</taxon>
        <taxon>Orchesellidae</taxon>
        <taxon>Orchesellinae</taxon>
        <taxon>Orchesella</taxon>
    </lineage>
</organism>
<accession>A0ABP1QC86</accession>
<name>A0ABP1QC86_9HEXA</name>
<evidence type="ECO:0000313" key="1">
    <source>
        <dbReference type="EMBL" id="CAL8093337.1"/>
    </source>
</evidence>
<dbReference type="EMBL" id="CAXLJM020000026">
    <property type="protein sequence ID" value="CAL8093337.1"/>
    <property type="molecule type" value="Genomic_DNA"/>
</dbReference>
<dbReference type="Proteomes" id="UP001642540">
    <property type="component" value="Unassembled WGS sequence"/>
</dbReference>
<comment type="caution">
    <text evidence="1">The sequence shown here is derived from an EMBL/GenBank/DDBJ whole genome shotgun (WGS) entry which is preliminary data.</text>
</comment>